<name>A0A7G9S986_9SPHN</name>
<dbReference type="KEGG" id="srhi:H9L12_08720"/>
<dbReference type="RefSeq" id="WP_187541411.1">
    <property type="nucleotide sequence ID" value="NZ_CP060717.1"/>
</dbReference>
<protein>
    <recommendedName>
        <fullName evidence="3">Argininosuccinate lyase</fullName>
    </recommendedName>
</protein>
<sequence>MTRLILLAALVLSSCGDDRPPAPTAEENARLDATDRMLNEVEPSPMTEGNAG</sequence>
<dbReference type="PROSITE" id="PS51257">
    <property type="entry name" value="PROKAR_LIPOPROTEIN"/>
    <property type="match status" value="1"/>
</dbReference>
<evidence type="ECO:0000313" key="1">
    <source>
        <dbReference type="EMBL" id="QNN64411.1"/>
    </source>
</evidence>
<organism evidence="1 2">
    <name type="scientific">Sphingomonas rhizophila</name>
    <dbReference type="NCBI Taxonomy" id="2071607"/>
    <lineage>
        <taxon>Bacteria</taxon>
        <taxon>Pseudomonadati</taxon>
        <taxon>Pseudomonadota</taxon>
        <taxon>Alphaproteobacteria</taxon>
        <taxon>Sphingomonadales</taxon>
        <taxon>Sphingomonadaceae</taxon>
        <taxon>Sphingomonas</taxon>
    </lineage>
</organism>
<evidence type="ECO:0008006" key="3">
    <source>
        <dbReference type="Google" id="ProtNLM"/>
    </source>
</evidence>
<dbReference type="Proteomes" id="UP000515955">
    <property type="component" value="Chromosome"/>
</dbReference>
<accession>A0A7G9S986</accession>
<gene>
    <name evidence="1" type="ORF">H9L12_08720</name>
</gene>
<keyword evidence="2" id="KW-1185">Reference proteome</keyword>
<dbReference type="EMBL" id="CP060717">
    <property type="protein sequence ID" value="QNN64411.1"/>
    <property type="molecule type" value="Genomic_DNA"/>
</dbReference>
<evidence type="ECO:0000313" key="2">
    <source>
        <dbReference type="Proteomes" id="UP000515955"/>
    </source>
</evidence>
<dbReference type="AlphaFoldDB" id="A0A7G9S986"/>
<reference evidence="1 2" key="1">
    <citation type="submission" date="2020-08" db="EMBL/GenBank/DDBJ databases">
        <title>Genome sequence of Sphingomonas rhizophila KACC 19189T.</title>
        <authorList>
            <person name="Hyun D.-W."/>
            <person name="Bae J.-W."/>
        </authorList>
    </citation>
    <scope>NUCLEOTIDE SEQUENCE [LARGE SCALE GENOMIC DNA]</scope>
    <source>
        <strain evidence="1 2">KACC 19189</strain>
    </source>
</reference>
<proteinExistence type="predicted"/>